<dbReference type="Proteomes" id="UP001552299">
    <property type="component" value="Unassembled WGS sequence"/>
</dbReference>
<feature type="compositionally biased region" description="Polar residues" evidence="1">
    <location>
        <begin position="70"/>
        <end position="80"/>
    </location>
</feature>
<dbReference type="AlphaFoldDB" id="A0ABD0UCE8"/>
<protein>
    <submittedName>
        <fullName evidence="2">Uncharacterized protein</fullName>
    </submittedName>
</protein>
<reference evidence="2 3" key="1">
    <citation type="journal article" date="2024" name="Plant Biotechnol. J.">
        <title>Dendrobium thyrsiflorum genome and its molecular insights into genes involved in important horticultural traits.</title>
        <authorList>
            <person name="Chen B."/>
            <person name="Wang J.Y."/>
            <person name="Zheng P.J."/>
            <person name="Li K.L."/>
            <person name="Liang Y.M."/>
            <person name="Chen X.F."/>
            <person name="Zhang C."/>
            <person name="Zhao X."/>
            <person name="He X."/>
            <person name="Zhang G.Q."/>
            <person name="Liu Z.J."/>
            <person name="Xu Q."/>
        </authorList>
    </citation>
    <scope>NUCLEOTIDE SEQUENCE [LARGE SCALE GENOMIC DNA]</scope>
    <source>
        <strain evidence="2">GZMU011</strain>
    </source>
</reference>
<accession>A0ABD0UCE8</accession>
<evidence type="ECO:0000256" key="1">
    <source>
        <dbReference type="SAM" id="MobiDB-lite"/>
    </source>
</evidence>
<evidence type="ECO:0000313" key="2">
    <source>
        <dbReference type="EMBL" id="KAL0908006.1"/>
    </source>
</evidence>
<gene>
    <name evidence="2" type="ORF">M5K25_022467</name>
</gene>
<proteinExistence type="predicted"/>
<evidence type="ECO:0000313" key="3">
    <source>
        <dbReference type="Proteomes" id="UP001552299"/>
    </source>
</evidence>
<feature type="region of interest" description="Disordered" evidence="1">
    <location>
        <begin position="1"/>
        <end position="80"/>
    </location>
</feature>
<dbReference type="EMBL" id="JANQDX010000017">
    <property type="protein sequence ID" value="KAL0908006.1"/>
    <property type="molecule type" value="Genomic_DNA"/>
</dbReference>
<name>A0ABD0UCE8_DENTH</name>
<feature type="compositionally biased region" description="Basic and acidic residues" evidence="1">
    <location>
        <begin position="19"/>
        <end position="30"/>
    </location>
</feature>
<keyword evidence="3" id="KW-1185">Reference proteome</keyword>
<organism evidence="2 3">
    <name type="scientific">Dendrobium thyrsiflorum</name>
    <name type="common">Pinecone-like raceme dendrobium</name>
    <name type="synonym">Orchid</name>
    <dbReference type="NCBI Taxonomy" id="117978"/>
    <lineage>
        <taxon>Eukaryota</taxon>
        <taxon>Viridiplantae</taxon>
        <taxon>Streptophyta</taxon>
        <taxon>Embryophyta</taxon>
        <taxon>Tracheophyta</taxon>
        <taxon>Spermatophyta</taxon>
        <taxon>Magnoliopsida</taxon>
        <taxon>Liliopsida</taxon>
        <taxon>Asparagales</taxon>
        <taxon>Orchidaceae</taxon>
        <taxon>Epidendroideae</taxon>
        <taxon>Malaxideae</taxon>
        <taxon>Dendrobiinae</taxon>
        <taxon>Dendrobium</taxon>
    </lineage>
</organism>
<comment type="caution">
    <text evidence="2">The sequence shown here is derived from an EMBL/GenBank/DDBJ whole genome shotgun (WGS) entry which is preliminary data.</text>
</comment>
<sequence>MDTHEHVDNQTPCSASVLDTHKYAGRRPADRSPLTHSSRSNRKHARKQDGWAQALDPVPDRTQAACPHSLSFSSPSLVKD</sequence>